<evidence type="ECO:0000259" key="2">
    <source>
        <dbReference type="Pfam" id="PF12697"/>
    </source>
</evidence>
<protein>
    <submittedName>
        <fullName evidence="3">Pimeloyl-ACP methyl ester carboxylesterase</fullName>
    </submittedName>
</protein>
<dbReference type="Gene3D" id="3.40.50.1820">
    <property type="entry name" value="alpha/beta hydrolase"/>
    <property type="match status" value="1"/>
</dbReference>
<dbReference type="RefSeq" id="WP_231398875.1">
    <property type="nucleotide sequence ID" value="NZ_BONS01000017.1"/>
</dbReference>
<dbReference type="InterPro" id="IPR000073">
    <property type="entry name" value="AB_hydrolase_1"/>
</dbReference>
<dbReference type="SUPFAM" id="SSF53474">
    <property type="entry name" value="alpha/beta-Hydrolases"/>
    <property type="match status" value="1"/>
</dbReference>
<dbReference type="PANTHER" id="PTHR43798">
    <property type="entry name" value="MONOACYLGLYCEROL LIPASE"/>
    <property type="match status" value="1"/>
</dbReference>
<keyword evidence="4" id="KW-1185">Reference proteome</keyword>
<dbReference type="EMBL" id="JADOUF010000001">
    <property type="protein sequence ID" value="MBG6137927.1"/>
    <property type="molecule type" value="Genomic_DNA"/>
</dbReference>
<name>A0A8J7KXJ6_9ACTN</name>
<proteinExistence type="predicted"/>
<dbReference type="InterPro" id="IPR029058">
    <property type="entry name" value="AB_hydrolase_fold"/>
</dbReference>
<reference evidence="3" key="1">
    <citation type="submission" date="2020-11" db="EMBL/GenBank/DDBJ databases">
        <title>Sequencing the genomes of 1000 actinobacteria strains.</title>
        <authorList>
            <person name="Klenk H.-P."/>
        </authorList>
    </citation>
    <scope>NUCLEOTIDE SEQUENCE</scope>
    <source>
        <strain evidence="3">DSM 45356</strain>
    </source>
</reference>
<organism evidence="3 4">
    <name type="scientific">Longispora fulva</name>
    <dbReference type="NCBI Taxonomy" id="619741"/>
    <lineage>
        <taxon>Bacteria</taxon>
        <taxon>Bacillati</taxon>
        <taxon>Actinomycetota</taxon>
        <taxon>Actinomycetes</taxon>
        <taxon>Micromonosporales</taxon>
        <taxon>Micromonosporaceae</taxon>
        <taxon>Longispora</taxon>
    </lineage>
</organism>
<dbReference type="PRINTS" id="PR00111">
    <property type="entry name" value="ABHYDROLASE"/>
</dbReference>
<accession>A0A8J7KXJ6</accession>
<feature type="domain" description="AB hydrolase-1" evidence="2">
    <location>
        <begin position="12"/>
        <end position="235"/>
    </location>
</feature>
<dbReference type="GO" id="GO:0016787">
    <property type="term" value="F:hydrolase activity"/>
    <property type="evidence" value="ECO:0007669"/>
    <property type="project" value="UniProtKB-KW"/>
</dbReference>
<dbReference type="Proteomes" id="UP000622552">
    <property type="component" value="Unassembled WGS sequence"/>
</dbReference>
<evidence type="ECO:0000313" key="4">
    <source>
        <dbReference type="Proteomes" id="UP000622552"/>
    </source>
</evidence>
<gene>
    <name evidence="3" type="ORF">IW245_004121</name>
</gene>
<dbReference type="GO" id="GO:0016020">
    <property type="term" value="C:membrane"/>
    <property type="evidence" value="ECO:0007669"/>
    <property type="project" value="TreeGrafter"/>
</dbReference>
<dbReference type="PANTHER" id="PTHR43798:SF31">
    <property type="entry name" value="AB HYDROLASE SUPERFAMILY PROTEIN YCLE"/>
    <property type="match status" value="1"/>
</dbReference>
<dbReference type="AlphaFoldDB" id="A0A8J7KXJ6"/>
<evidence type="ECO:0000313" key="3">
    <source>
        <dbReference type="EMBL" id="MBG6137927.1"/>
    </source>
</evidence>
<dbReference type="InterPro" id="IPR050266">
    <property type="entry name" value="AB_hydrolase_sf"/>
</dbReference>
<sequence length="247" mass="26488">MVTLHGSGEHKVIALHGWFGSGDEWGSLPRYLDGTAFSYAFPDYRGYGARRDETGDYTLAEISADVLALADDLDWDTFSLIGHSMGGAAAQRILADAPDRVRKLVGVAPIPASGFPFDEAGWALFSGAADSPDNRRIIIDFTTGNRNTGTWLDAMVAHSVASSSRDAFAAYLAEWGRADFEAEIIGSPVPVKVIVGEHDPAVAPALMEATFLAHYPNAELCVVPNAGHYPMHETPVHLATELEAFLA</sequence>
<keyword evidence="1" id="KW-0378">Hydrolase</keyword>
<dbReference type="Pfam" id="PF12697">
    <property type="entry name" value="Abhydrolase_6"/>
    <property type="match status" value="1"/>
</dbReference>
<comment type="caution">
    <text evidence="3">The sequence shown here is derived from an EMBL/GenBank/DDBJ whole genome shotgun (WGS) entry which is preliminary data.</text>
</comment>
<evidence type="ECO:0000256" key="1">
    <source>
        <dbReference type="ARBA" id="ARBA00022801"/>
    </source>
</evidence>